<dbReference type="KEGG" id="mpri:MP3633_1288"/>
<dbReference type="EMBL" id="CP054301">
    <property type="protein sequence ID" value="QKK80022.1"/>
    <property type="molecule type" value="Genomic_DNA"/>
</dbReference>
<protein>
    <submittedName>
        <fullName evidence="1">Vicinal oxygen chelate superfamily protein</fullName>
    </submittedName>
</protein>
<dbReference type="Gene3D" id="3.10.180.10">
    <property type="entry name" value="2,3-Dihydroxybiphenyl 1,2-Dioxygenase, domain 1"/>
    <property type="match status" value="1"/>
</dbReference>
<reference evidence="1 2" key="1">
    <citation type="submission" date="2020-06" db="EMBL/GenBank/DDBJ databases">
        <authorList>
            <person name="Voronona O.L."/>
            <person name="Aksenova E.I."/>
            <person name="Kunda M.S."/>
            <person name="Semenov A.N."/>
            <person name="Ryzhova N."/>
        </authorList>
    </citation>
    <scope>NUCLEOTIDE SEQUENCE [LARGE SCALE GENOMIC DNA]</scope>
    <source>
        <strain evidence="1 2">MPKMM3633</strain>
    </source>
</reference>
<dbReference type="InterPro" id="IPR029068">
    <property type="entry name" value="Glyas_Bleomycin-R_OHBP_Dase"/>
</dbReference>
<accession>A0A859CVE2</accession>
<dbReference type="AlphaFoldDB" id="A0A859CVE2"/>
<dbReference type="SUPFAM" id="SSF54593">
    <property type="entry name" value="Glyoxalase/Bleomycin resistance protein/Dihydroxybiphenyl dioxygenase"/>
    <property type="match status" value="1"/>
</dbReference>
<evidence type="ECO:0000313" key="1">
    <source>
        <dbReference type="EMBL" id="QKK80022.1"/>
    </source>
</evidence>
<proteinExistence type="predicted"/>
<organism evidence="1 2">
    <name type="scientific">Marinomonas primoryensis</name>
    <dbReference type="NCBI Taxonomy" id="178399"/>
    <lineage>
        <taxon>Bacteria</taxon>
        <taxon>Pseudomonadati</taxon>
        <taxon>Pseudomonadota</taxon>
        <taxon>Gammaproteobacteria</taxon>
        <taxon>Oceanospirillales</taxon>
        <taxon>Oceanospirillaceae</taxon>
        <taxon>Marinomonas</taxon>
    </lineage>
</organism>
<dbReference type="RefSeq" id="WP_176334898.1">
    <property type="nucleotide sequence ID" value="NZ_BAAAEF010000013.1"/>
</dbReference>
<name>A0A859CVE2_9GAMM</name>
<dbReference type="Proteomes" id="UP000509371">
    <property type="component" value="Chromosome"/>
</dbReference>
<sequence length="120" mass="13283">MKPAALLVHVPDVQIGLDWYKKAFPKGQCVFLEEFSLNVLDIDGFTLEIIQSDAKVGAGKFGTVLYWSVPILEEAIDRFAALGARLYRGPMAIEFGLGMCQLEDPFGNLIGLRGKYKDSK</sequence>
<evidence type="ECO:0000313" key="2">
    <source>
        <dbReference type="Proteomes" id="UP000509371"/>
    </source>
</evidence>
<gene>
    <name evidence="1" type="ORF">MP3633_1288</name>
</gene>